<accession>A0A4Y2SWZ9</accession>
<protein>
    <submittedName>
        <fullName evidence="2">Uncharacterized protein</fullName>
    </submittedName>
</protein>
<comment type="caution">
    <text evidence="2">The sequence shown here is derived from an EMBL/GenBank/DDBJ whole genome shotgun (WGS) entry which is preliminary data.</text>
</comment>
<reference evidence="2 3" key="1">
    <citation type="journal article" date="2019" name="Sci. Rep.">
        <title>Orb-weaving spider Araneus ventricosus genome elucidates the spidroin gene catalogue.</title>
        <authorList>
            <person name="Kono N."/>
            <person name="Nakamura H."/>
            <person name="Ohtoshi R."/>
            <person name="Moran D.A.P."/>
            <person name="Shinohara A."/>
            <person name="Yoshida Y."/>
            <person name="Fujiwara M."/>
            <person name="Mori M."/>
            <person name="Tomita M."/>
            <person name="Arakawa K."/>
        </authorList>
    </citation>
    <scope>NUCLEOTIDE SEQUENCE [LARGE SCALE GENOMIC DNA]</scope>
</reference>
<dbReference type="AlphaFoldDB" id="A0A4Y2SWZ9"/>
<evidence type="ECO:0000313" key="2">
    <source>
        <dbReference type="EMBL" id="GBN92777.1"/>
    </source>
</evidence>
<keyword evidence="3" id="KW-1185">Reference proteome</keyword>
<evidence type="ECO:0000256" key="1">
    <source>
        <dbReference type="SAM" id="MobiDB-lite"/>
    </source>
</evidence>
<gene>
    <name evidence="2" type="ORF">AVEN_31017_1</name>
</gene>
<evidence type="ECO:0000313" key="3">
    <source>
        <dbReference type="Proteomes" id="UP000499080"/>
    </source>
</evidence>
<dbReference type="EMBL" id="BGPR01024579">
    <property type="protein sequence ID" value="GBN92777.1"/>
    <property type="molecule type" value="Genomic_DNA"/>
</dbReference>
<feature type="region of interest" description="Disordered" evidence="1">
    <location>
        <begin position="1"/>
        <end position="70"/>
    </location>
</feature>
<proteinExistence type="predicted"/>
<organism evidence="2 3">
    <name type="scientific">Araneus ventricosus</name>
    <name type="common">Orbweaver spider</name>
    <name type="synonym">Epeira ventricosa</name>
    <dbReference type="NCBI Taxonomy" id="182803"/>
    <lineage>
        <taxon>Eukaryota</taxon>
        <taxon>Metazoa</taxon>
        <taxon>Ecdysozoa</taxon>
        <taxon>Arthropoda</taxon>
        <taxon>Chelicerata</taxon>
        <taxon>Arachnida</taxon>
        <taxon>Araneae</taxon>
        <taxon>Araneomorphae</taxon>
        <taxon>Entelegynae</taxon>
        <taxon>Araneoidea</taxon>
        <taxon>Araneidae</taxon>
        <taxon>Araneus</taxon>
    </lineage>
</organism>
<sequence>MNTKNETDYQTVTTKRSIQTTDRSKPNENHNLNPSNHETDPIKSKGELNRTGEQAQSSQKRQLREDGANRNVAKNIVLDAGDSMSSATVVGCARPQRTESGTSWCRRRNALRHLLNVGLARVSRHFKDGKIKHATRWQKLACGENFFFP</sequence>
<dbReference type="Proteomes" id="UP000499080">
    <property type="component" value="Unassembled WGS sequence"/>
</dbReference>
<feature type="compositionally biased region" description="Polar residues" evidence="1">
    <location>
        <begin position="1"/>
        <end position="21"/>
    </location>
</feature>
<feature type="compositionally biased region" description="Polar residues" evidence="1">
    <location>
        <begin position="51"/>
        <end position="60"/>
    </location>
</feature>
<name>A0A4Y2SWZ9_ARAVE</name>
<feature type="compositionally biased region" description="Basic and acidic residues" evidence="1">
    <location>
        <begin position="37"/>
        <end position="50"/>
    </location>
</feature>